<comment type="caution">
    <text evidence="2">The sequence shown here is derived from an EMBL/GenBank/DDBJ whole genome shotgun (WGS) entry which is preliminary data.</text>
</comment>
<sequence length="37" mass="3730">MAVGAGVHREQVGGDAEPMAGDQRMFDAGEVSAVQVG</sequence>
<evidence type="ECO:0000313" key="2">
    <source>
        <dbReference type="EMBL" id="MBB3101448.1"/>
    </source>
</evidence>
<feature type="region of interest" description="Disordered" evidence="1">
    <location>
        <begin position="1"/>
        <end position="37"/>
    </location>
</feature>
<name>A0A7W5AS62_9ACTN</name>
<reference evidence="2 3" key="1">
    <citation type="submission" date="2020-08" db="EMBL/GenBank/DDBJ databases">
        <title>Genomic Encyclopedia of Type Strains, Phase III (KMG-III): the genomes of soil and plant-associated and newly described type strains.</title>
        <authorList>
            <person name="Whitman W."/>
        </authorList>
    </citation>
    <scope>NUCLEOTIDE SEQUENCE [LARGE SCALE GENOMIC DNA]</scope>
    <source>
        <strain evidence="2 3">CECT 3287</strain>
    </source>
</reference>
<protein>
    <submittedName>
        <fullName evidence="2">Uncharacterized protein</fullName>
    </submittedName>
</protein>
<proteinExistence type="predicted"/>
<gene>
    <name evidence="2" type="ORF">FHR83_009177</name>
</gene>
<keyword evidence="3" id="KW-1185">Reference proteome</keyword>
<organism evidence="2 3">
    <name type="scientific">Actinoplanes campanulatus</name>
    <dbReference type="NCBI Taxonomy" id="113559"/>
    <lineage>
        <taxon>Bacteria</taxon>
        <taxon>Bacillati</taxon>
        <taxon>Actinomycetota</taxon>
        <taxon>Actinomycetes</taxon>
        <taxon>Micromonosporales</taxon>
        <taxon>Micromonosporaceae</taxon>
        <taxon>Actinoplanes</taxon>
    </lineage>
</organism>
<accession>A0A7W5AS62</accession>
<dbReference type="AlphaFoldDB" id="A0A7W5AS62"/>
<dbReference type="Proteomes" id="UP000590749">
    <property type="component" value="Unassembled WGS sequence"/>
</dbReference>
<dbReference type="EMBL" id="JACHXF010000038">
    <property type="protein sequence ID" value="MBB3101448.1"/>
    <property type="molecule type" value="Genomic_DNA"/>
</dbReference>
<evidence type="ECO:0000313" key="3">
    <source>
        <dbReference type="Proteomes" id="UP000590749"/>
    </source>
</evidence>
<evidence type="ECO:0000256" key="1">
    <source>
        <dbReference type="SAM" id="MobiDB-lite"/>
    </source>
</evidence>